<dbReference type="PRINTS" id="PR01166">
    <property type="entry name" value="CYCOXIDASEII"/>
</dbReference>
<keyword evidence="8 14" id="KW-0249">Electron transport</keyword>
<dbReference type="RefSeq" id="WP_109984894.1">
    <property type="nucleotide sequence ID" value="NZ_QGTD01000013.1"/>
</dbReference>
<feature type="transmembrane region" description="Helical" evidence="16">
    <location>
        <begin position="83"/>
        <end position="105"/>
    </location>
</feature>
<evidence type="ECO:0000256" key="6">
    <source>
        <dbReference type="ARBA" id="ARBA00022723"/>
    </source>
</evidence>
<dbReference type="SUPFAM" id="SSF81464">
    <property type="entry name" value="Cytochrome c oxidase subunit II-like, transmembrane region"/>
    <property type="match status" value="1"/>
</dbReference>
<dbReference type="GO" id="GO:0005507">
    <property type="term" value="F:copper ion binding"/>
    <property type="evidence" value="ECO:0007669"/>
    <property type="project" value="InterPro"/>
</dbReference>
<keyword evidence="4 14" id="KW-0679">Respiratory chain</keyword>
<evidence type="ECO:0000256" key="3">
    <source>
        <dbReference type="ARBA" id="ARBA00022448"/>
    </source>
</evidence>
<feature type="domain" description="Cytochrome oxidase subunit II copper A binding" evidence="17">
    <location>
        <begin position="119"/>
        <end position="230"/>
    </location>
</feature>
<dbReference type="PROSITE" id="PS50857">
    <property type="entry name" value="COX2_CUA"/>
    <property type="match status" value="1"/>
</dbReference>
<keyword evidence="6 15" id="KW-0479">Metal-binding</keyword>
<dbReference type="PROSITE" id="PS50999">
    <property type="entry name" value="COX2_TM"/>
    <property type="match status" value="1"/>
</dbReference>
<dbReference type="InterPro" id="IPR002429">
    <property type="entry name" value="CcO_II-like_C"/>
</dbReference>
<keyword evidence="7" id="KW-1278">Translocase</keyword>
<dbReference type="PROSITE" id="PS00078">
    <property type="entry name" value="COX2"/>
    <property type="match status" value="1"/>
</dbReference>
<dbReference type="Pfam" id="PF02790">
    <property type="entry name" value="COX2_TM"/>
    <property type="match status" value="1"/>
</dbReference>
<dbReference type="SUPFAM" id="SSF49503">
    <property type="entry name" value="Cupredoxins"/>
    <property type="match status" value="1"/>
</dbReference>
<dbReference type="PROSITE" id="PS51257">
    <property type="entry name" value="PROKAR_LIPOPROTEIN"/>
    <property type="match status" value="1"/>
</dbReference>
<evidence type="ECO:0000256" key="9">
    <source>
        <dbReference type="ARBA" id="ARBA00022989"/>
    </source>
</evidence>
<evidence type="ECO:0000256" key="11">
    <source>
        <dbReference type="ARBA" id="ARBA00023136"/>
    </source>
</evidence>
<dbReference type="GO" id="GO:0042773">
    <property type="term" value="P:ATP synthesis coupled electron transport"/>
    <property type="evidence" value="ECO:0007669"/>
    <property type="project" value="TreeGrafter"/>
</dbReference>
<dbReference type="InterPro" id="IPR008972">
    <property type="entry name" value="Cupredoxin"/>
</dbReference>
<keyword evidence="20" id="KW-1185">Reference proteome</keyword>
<dbReference type="Pfam" id="PF00116">
    <property type="entry name" value="COX2"/>
    <property type="match status" value="1"/>
</dbReference>
<comment type="subcellular location">
    <subcellularLocation>
        <location evidence="14">Cell membrane</location>
        <topology evidence="14">Multi-pass membrane protein</topology>
    </subcellularLocation>
    <subcellularLocation>
        <location evidence="1">Membrane</location>
        <topology evidence="1">Multi-pass membrane protein</topology>
    </subcellularLocation>
</comment>
<comment type="caution">
    <text evidence="19">The sequence shown here is derived from an EMBL/GenBank/DDBJ whole genome shotgun (WGS) entry which is preliminary data.</text>
</comment>
<dbReference type="Gene3D" id="2.60.40.420">
    <property type="entry name" value="Cupredoxins - blue copper proteins"/>
    <property type="match status" value="1"/>
</dbReference>
<accession>A0A317KXR2</accession>
<evidence type="ECO:0000256" key="1">
    <source>
        <dbReference type="ARBA" id="ARBA00004141"/>
    </source>
</evidence>
<evidence type="ECO:0000313" key="19">
    <source>
        <dbReference type="EMBL" id="PWU67520.1"/>
    </source>
</evidence>
<dbReference type="InterPro" id="IPR011759">
    <property type="entry name" value="Cyt_c_oxidase_su2_TM_dom"/>
</dbReference>
<name>A0A317KXR2_9BACI</name>
<dbReference type="InterPro" id="IPR014222">
    <property type="entry name" value="Cyt_c_oxidase_su2"/>
</dbReference>
<feature type="domain" description="Cytochrome oxidase subunit II transmembrane region profile" evidence="18">
    <location>
        <begin position="14"/>
        <end position="111"/>
    </location>
</feature>
<dbReference type="InterPro" id="IPR045187">
    <property type="entry name" value="CcO_II"/>
</dbReference>
<dbReference type="InterPro" id="IPR001505">
    <property type="entry name" value="Copper_CuA"/>
</dbReference>
<proteinExistence type="inferred from homology"/>
<evidence type="ECO:0000256" key="5">
    <source>
        <dbReference type="ARBA" id="ARBA00022692"/>
    </source>
</evidence>
<gene>
    <name evidence="19" type="primary">coxB</name>
    <name evidence="19" type="ORF">DLJ74_13720</name>
</gene>
<comment type="catalytic activity">
    <reaction evidence="13 15">
        <text>4 Fe(II)-[cytochrome c] + O2 + 8 H(+)(in) = 4 Fe(III)-[cytochrome c] + 2 H2O + 4 H(+)(out)</text>
        <dbReference type="Rhea" id="RHEA:11436"/>
        <dbReference type="Rhea" id="RHEA-COMP:10350"/>
        <dbReference type="Rhea" id="RHEA-COMP:14399"/>
        <dbReference type="ChEBI" id="CHEBI:15377"/>
        <dbReference type="ChEBI" id="CHEBI:15378"/>
        <dbReference type="ChEBI" id="CHEBI:15379"/>
        <dbReference type="ChEBI" id="CHEBI:29033"/>
        <dbReference type="ChEBI" id="CHEBI:29034"/>
        <dbReference type="EC" id="7.1.1.9"/>
    </reaction>
</comment>
<keyword evidence="10 15" id="KW-0186">Copper</keyword>
<keyword evidence="5 14" id="KW-0812">Transmembrane</keyword>
<evidence type="ECO:0000256" key="16">
    <source>
        <dbReference type="SAM" id="Phobius"/>
    </source>
</evidence>
<comment type="cofactor">
    <cofactor evidence="15">
        <name>Cu cation</name>
        <dbReference type="ChEBI" id="CHEBI:23378"/>
    </cofactor>
    <text evidence="15">Binds a copper A center.</text>
</comment>
<keyword evidence="9 16" id="KW-1133">Transmembrane helix</keyword>
<keyword evidence="3 14" id="KW-0813">Transport</keyword>
<dbReference type="NCBIfam" id="TIGR02866">
    <property type="entry name" value="CoxB"/>
    <property type="match status" value="1"/>
</dbReference>
<dbReference type="EMBL" id="QGTD01000013">
    <property type="protein sequence ID" value="PWU67520.1"/>
    <property type="molecule type" value="Genomic_DNA"/>
</dbReference>
<evidence type="ECO:0000256" key="10">
    <source>
        <dbReference type="ARBA" id="ARBA00023008"/>
    </source>
</evidence>
<reference evidence="19 20" key="1">
    <citation type="submission" date="2018-05" db="EMBL/GenBank/DDBJ databases">
        <title>Genomic analysis of Gracilibacillus dipsosauri DD1 reveals novel features of a salt-tolerant amylase.</title>
        <authorList>
            <person name="Deutch C.E."/>
            <person name="Yang S."/>
        </authorList>
    </citation>
    <scope>NUCLEOTIDE SEQUENCE [LARGE SCALE GENOMIC DNA]</scope>
    <source>
        <strain evidence="19 20">DD1</strain>
    </source>
</reference>
<evidence type="ECO:0000256" key="7">
    <source>
        <dbReference type="ARBA" id="ARBA00022967"/>
    </source>
</evidence>
<evidence type="ECO:0000256" key="8">
    <source>
        <dbReference type="ARBA" id="ARBA00022982"/>
    </source>
</evidence>
<dbReference type="Proteomes" id="UP000245624">
    <property type="component" value="Unassembled WGS sequence"/>
</dbReference>
<keyword evidence="11 16" id="KW-0472">Membrane</keyword>
<dbReference type="PANTHER" id="PTHR22888:SF18">
    <property type="entry name" value="CYTOCHROME BO(3) UBIQUINOL OXIDASE SUBUNIT 2"/>
    <property type="match status" value="1"/>
</dbReference>
<organism evidence="19 20">
    <name type="scientific">Gracilibacillus dipsosauri</name>
    <dbReference type="NCBI Taxonomy" id="178340"/>
    <lineage>
        <taxon>Bacteria</taxon>
        <taxon>Bacillati</taxon>
        <taxon>Bacillota</taxon>
        <taxon>Bacilli</taxon>
        <taxon>Bacillales</taxon>
        <taxon>Bacillaceae</taxon>
        <taxon>Gracilibacillus</taxon>
    </lineage>
</organism>
<evidence type="ECO:0000256" key="4">
    <source>
        <dbReference type="ARBA" id="ARBA00022660"/>
    </source>
</evidence>
<evidence type="ECO:0000256" key="13">
    <source>
        <dbReference type="ARBA" id="ARBA00047816"/>
    </source>
</evidence>
<evidence type="ECO:0000256" key="2">
    <source>
        <dbReference type="ARBA" id="ARBA00007866"/>
    </source>
</evidence>
<dbReference type="AlphaFoldDB" id="A0A317KXR2"/>
<dbReference type="InterPro" id="IPR036257">
    <property type="entry name" value="Cyt_c_oxidase_su2_TM_sf"/>
</dbReference>
<dbReference type="OrthoDB" id="9781261at2"/>
<dbReference type="PANTHER" id="PTHR22888">
    <property type="entry name" value="CYTOCHROME C OXIDASE, SUBUNIT II"/>
    <property type="match status" value="1"/>
</dbReference>
<evidence type="ECO:0000256" key="15">
    <source>
        <dbReference type="RuleBase" id="RU004024"/>
    </source>
</evidence>
<evidence type="ECO:0000313" key="20">
    <source>
        <dbReference type="Proteomes" id="UP000245624"/>
    </source>
</evidence>
<dbReference type="GO" id="GO:0004129">
    <property type="term" value="F:cytochrome-c oxidase activity"/>
    <property type="evidence" value="ECO:0007669"/>
    <property type="project" value="UniProtKB-EC"/>
</dbReference>
<protein>
    <recommendedName>
        <fullName evidence="15">Cytochrome c oxidase subunit 2</fullName>
        <ecNumber evidence="15">7.1.1.9</ecNumber>
    </recommendedName>
</protein>
<sequence>MKQIIYLFSLMGVFLSGCHIRVLNPKSDTAEAQSFLIYFSFGIMILVLLTVFFLLSRLVRKYRNRTGNHQALKHEKGNKKLEIVWTIIPVLLLTILAIPTVIVTYNQSPNQADQSGDRREEVHINVTAEQYQWTFIYENGKTTSGELYLPSDKTIVLHLRSKDVIHSFWVPSIGGKVDVLPHKENTMKLENIESGVYQGKCAEFCGTNHTDMRFTTRVISSKQFLDWLDE</sequence>
<dbReference type="GO" id="GO:0005886">
    <property type="term" value="C:plasma membrane"/>
    <property type="evidence" value="ECO:0007669"/>
    <property type="project" value="UniProtKB-SubCell"/>
</dbReference>
<comment type="similarity">
    <text evidence="2 14">Belongs to the cytochrome c oxidase subunit 2 family.</text>
</comment>
<evidence type="ECO:0000256" key="12">
    <source>
        <dbReference type="ARBA" id="ARBA00024688"/>
    </source>
</evidence>
<evidence type="ECO:0000256" key="14">
    <source>
        <dbReference type="RuleBase" id="RU000456"/>
    </source>
</evidence>
<comment type="function">
    <text evidence="12 15">Subunits I and II form the functional core of the enzyme complex. Electrons originating in cytochrome c are transferred via heme a and Cu(A) to the binuclear center formed by heme a3 and Cu(B).</text>
</comment>
<dbReference type="GO" id="GO:0016491">
    <property type="term" value="F:oxidoreductase activity"/>
    <property type="evidence" value="ECO:0007669"/>
    <property type="project" value="InterPro"/>
</dbReference>
<evidence type="ECO:0000259" key="18">
    <source>
        <dbReference type="PROSITE" id="PS50999"/>
    </source>
</evidence>
<dbReference type="EC" id="7.1.1.9" evidence="15"/>
<evidence type="ECO:0000259" key="17">
    <source>
        <dbReference type="PROSITE" id="PS50857"/>
    </source>
</evidence>
<dbReference type="Gene3D" id="1.10.287.90">
    <property type="match status" value="1"/>
</dbReference>
<feature type="transmembrane region" description="Helical" evidence="16">
    <location>
        <begin position="36"/>
        <end position="55"/>
    </location>
</feature>